<evidence type="ECO:0000256" key="5">
    <source>
        <dbReference type="PROSITE-ProRule" id="PRU00703"/>
    </source>
</evidence>
<dbReference type="AlphaFoldDB" id="A0A2A2I1R8"/>
<reference evidence="8 10" key="1">
    <citation type="submission" date="2017-07" db="EMBL/GenBank/DDBJ databases">
        <title>Tamlnaduibacter salinus (Mi-7) genome sequencing.</title>
        <authorList>
            <person name="Verma A."/>
            <person name="Krishnamurthi S."/>
        </authorList>
    </citation>
    <scope>NUCLEOTIDE SEQUENCE [LARGE SCALE GENOMIC DNA]</scope>
    <source>
        <strain evidence="8 10">Mi-7</strain>
    </source>
</reference>
<dbReference type="FunFam" id="3.40.50.300:FF:000425">
    <property type="entry name" value="Probable ABC transporter, ATP-binding subunit"/>
    <property type="match status" value="1"/>
</dbReference>
<sequence length="314" mass="34931">MIELQDLSCQFGESRAVDRINLTINTGELCVLVGRSGCGKSTTLRLINRLIPRSSGQIRIDDQDVEQFDARQLRLGMGYAIQGTGLFPHWTVARNIAMVPRLLGWSRQRIDTRIRELLELFDLDPATAARYPHQLSGGQAQRVGVARSLAADPPILLMDEPFGALDAITREALQNEMLRIQSTLRKTVVFVTHDIDEALKLGDRIAVMDQGQILQHDTPSTLLREPASEFVDRLFGTGDRGLKLASLYPVSTVMTPTKDAVSTSMTTIPHDESVRQALSLMVWHDTHALTVMDDRREPIGVVRWDQLAGGDRNA</sequence>
<name>A0A2A2I1R8_9GAMM</name>
<dbReference type="PROSITE" id="PS50893">
    <property type="entry name" value="ABC_TRANSPORTER_2"/>
    <property type="match status" value="1"/>
</dbReference>
<dbReference type="EMBL" id="NMPM01000088">
    <property type="protein sequence ID" value="PAV24943.1"/>
    <property type="molecule type" value="Genomic_DNA"/>
</dbReference>
<dbReference type="Gene3D" id="3.10.580.10">
    <property type="entry name" value="CBS-domain"/>
    <property type="match status" value="1"/>
</dbReference>
<dbReference type="InterPro" id="IPR017871">
    <property type="entry name" value="ABC_transporter-like_CS"/>
</dbReference>
<comment type="similarity">
    <text evidence="1">Belongs to the ABC transporter superfamily.</text>
</comment>
<dbReference type="InterPro" id="IPR046342">
    <property type="entry name" value="CBS_dom_sf"/>
</dbReference>
<dbReference type="GO" id="GO:0016887">
    <property type="term" value="F:ATP hydrolysis activity"/>
    <property type="evidence" value="ECO:0007669"/>
    <property type="project" value="InterPro"/>
</dbReference>
<dbReference type="PANTHER" id="PTHR43117:SF5">
    <property type="entry name" value="GLYCINE BETAINE UPTAKE SYSTEM ATP-BINDING PROTEIN YEHX"/>
    <property type="match status" value="1"/>
</dbReference>
<feature type="domain" description="CBS" evidence="7">
    <location>
        <begin position="254"/>
        <end position="314"/>
    </location>
</feature>
<accession>A0A2A2I1R8</accession>
<dbReference type="SMART" id="SM00382">
    <property type="entry name" value="AAA"/>
    <property type="match status" value="1"/>
</dbReference>
<evidence type="ECO:0000313" key="9">
    <source>
        <dbReference type="EMBL" id="PVY76817.1"/>
    </source>
</evidence>
<evidence type="ECO:0000259" key="7">
    <source>
        <dbReference type="PROSITE" id="PS51371"/>
    </source>
</evidence>
<dbReference type="Proteomes" id="UP000245887">
    <property type="component" value="Unassembled WGS sequence"/>
</dbReference>
<keyword evidence="3" id="KW-0547">Nucleotide-binding</keyword>
<comment type="caution">
    <text evidence="8">The sequence shown here is derived from an EMBL/GenBank/DDBJ whole genome shotgun (WGS) entry which is preliminary data.</text>
</comment>
<evidence type="ECO:0000313" key="11">
    <source>
        <dbReference type="Proteomes" id="UP000245887"/>
    </source>
</evidence>
<dbReference type="InterPro" id="IPR000644">
    <property type="entry name" value="CBS_dom"/>
</dbReference>
<dbReference type="Pfam" id="PF00005">
    <property type="entry name" value="ABC_tran"/>
    <property type="match status" value="1"/>
</dbReference>
<dbReference type="InterPro" id="IPR027417">
    <property type="entry name" value="P-loop_NTPase"/>
</dbReference>
<dbReference type="SUPFAM" id="SSF54631">
    <property type="entry name" value="CBS-domain pair"/>
    <property type="match status" value="1"/>
</dbReference>
<dbReference type="InterPro" id="IPR003593">
    <property type="entry name" value="AAA+_ATPase"/>
</dbReference>
<keyword evidence="10" id="KW-1185">Reference proteome</keyword>
<keyword evidence="5" id="KW-0129">CBS domain</keyword>
<feature type="domain" description="ABC transporter" evidence="6">
    <location>
        <begin position="2"/>
        <end position="235"/>
    </location>
</feature>
<evidence type="ECO:0000313" key="10">
    <source>
        <dbReference type="Proteomes" id="UP000218332"/>
    </source>
</evidence>
<dbReference type="OrthoDB" id="9802264at2"/>
<gene>
    <name evidence="9" type="ORF">C8D92_10448</name>
    <name evidence="8" type="ORF">CF392_13550</name>
</gene>
<evidence type="ECO:0000256" key="3">
    <source>
        <dbReference type="ARBA" id="ARBA00022741"/>
    </source>
</evidence>
<dbReference type="PROSITE" id="PS51371">
    <property type="entry name" value="CBS"/>
    <property type="match status" value="1"/>
</dbReference>
<dbReference type="PANTHER" id="PTHR43117">
    <property type="entry name" value="OSMOPROTECTANT IMPORT ATP-BINDING PROTEIN OSMV"/>
    <property type="match status" value="1"/>
</dbReference>
<reference evidence="9 11" key="2">
    <citation type="submission" date="2018-04" db="EMBL/GenBank/DDBJ databases">
        <title>Genomic Encyclopedia of Type Strains, Phase IV (KMG-IV): sequencing the most valuable type-strain genomes for metagenomic binning, comparative biology and taxonomic classification.</title>
        <authorList>
            <person name="Goeker M."/>
        </authorList>
    </citation>
    <scope>NUCLEOTIDE SEQUENCE [LARGE SCALE GENOMIC DNA]</scope>
    <source>
        <strain evidence="9 11">DSM 28688</strain>
    </source>
</reference>
<dbReference type="SUPFAM" id="SSF52540">
    <property type="entry name" value="P-loop containing nucleoside triphosphate hydrolases"/>
    <property type="match status" value="1"/>
</dbReference>
<dbReference type="PROSITE" id="PS00211">
    <property type="entry name" value="ABC_TRANSPORTER_1"/>
    <property type="match status" value="1"/>
</dbReference>
<evidence type="ECO:0000256" key="4">
    <source>
        <dbReference type="ARBA" id="ARBA00022840"/>
    </source>
</evidence>
<evidence type="ECO:0000256" key="2">
    <source>
        <dbReference type="ARBA" id="ARBA00022448"/>
    </source>
</evidence>
<dbReference type="Gene3D" id="3.40.50.300">
    <property type="entry name" value="P-loop containing nucleotide triphosphate hydrolases"/>
    <property type="match status" value="1"/>
</dbReference>
<dbReference type="RefSeq" id="WP_095611987.1">
    <property type="nucleotide sequence ID" value="NZ_NMPM01000088.1"/>
</dbReference>
<protein>
    <submittedName>
        <fullName evidence="8">ABC transporter</fullName>
    </submittedName>
    <submittedName>
        <fullName evidence="9">Osmoprotectant transport system ATP-binding protein</fullName>
    </submittedName>
</protein>
<organism evidence="8 10">
    <name type="scientific">Tamilnaduibacter salinus</name>
    <dbReference type="NCBI Taxonomy" id="1484056"/>
    <lineage>
        <taxon>Bacteria</taxon>
        <taxon>Pseudomonadati</taxon>
        <taxon>Pseudomonadota</taxon>
        <taxon>Gammaproteobacteria</taxon>
        <taxon>Pseudomonadales</taxon>
        <taxon>Marinobacteraceae</taxon>
        <taxon>Tamilnaduibacter</taxon>
    </lineage>
</organism>
<dbReference type="InterPro" id="IPR003439">
    <property type="entry name" value="ABC_transporter-like_ATP-bd"/>
</dbReference>
<evidence type="ECO:0000313" key="8">
    <source>
        <dbReference type="EMBL" id="PAV24943.1"/>
    </source>
</evidence>
<proteinExistence type="inferred from homology"/>
<dbReference type="Proteomes" id="UP000218332">
    <property type="component" value="Unassembled WGS sequence"/>
</dbReference>
<dbReference type="GO" id="GO:0015697">
    <property type="term" value="P:quaternary ammonium group transport"/>
    <property type="evidence" value="ECO:0007669"/>
    <property type="project" value="UniProtKB-ARBA"/>
</dbReference>
<dbReference type="GO" id="GO:0005524">
    <property type="term" value="F:ATP binding"/>
    <property type="evidence" value="ECO:0007669"/>
    <property type="project" value="UniProtKB-KW"/>
</dbReference>
<evidence type="ECO:0000259" key="6">
    <source>
        <dbReference type="PROSITE" id="PS50893"/>
    </source>
</evidence>
<keyword evidence="4 9" id="KW-0067">ATP-binding</keyword>
<evidence type="ECO:0000256" key="1">
    <source>
        <dbReference type="ARBA" id="ARBA00005417"/>
    </source>
</evidence>
<dbReference type="EMBL" id="QEKQ01000004">
    <property type="protein sequence ID" value="PVY76817.1"/>
    <property type="molecule type" value="Genomic_DNA"/>
</dbReference>
<keyword evidence="2" id="KW-0813">Transport</keyword>